<evidence type="ECO:0000259" key="1">
    <source>
        <dbReference type="SMART" id="SM00986"/>
    </source>
</evidence>
<comment type="caution">
    <text evidence="2">The sequence shown here is derived from an EMBL/GenBank/DDBJ whole genome shotgun (WGS) entry which is preliminary data.</text>
</comment>
<protein>
    <submittedName>
        <fullName evidence="2">DNA-deoxyinosine glycosylase</fullName>
    </submittedName>
</protein>
<dbReference type="EMBL" id="BAABGJ010000007">
    <property type="protein sequence ID" value="GAA4332429.1"/>
    <property type="molecule type" value="Genomic_DNA"/>
</dbReference>
<dbReference type="RefSeq" id="WP_345535928.1">
    <property type="nucleotide sequence ID" value="NZ_BAABGJ010000007.1"/>
</dbReference>
<dbReference type="NCBIfam" id="TIGR04274">
    <property type="entry name" value="hypoxanDNAglyco"/>
    <property type="match status" value="1"/>
</dbReference>
<dbReference type="Gene3D" id="3.40.470.10">
    <property type="entry name" value="Uracil-DNA glycosylase-like domain"/>
    <property type="match status" value="1"/>
</dbReference>
<dbReference type="InterPro" id="IPR036895">
    <property type="entry name" value="Uracil-DNA_glycosylase-like_sf"/>
</dbReference>
<dbReference type="SUPFAM" id="SSF52141">
    <property type="entry name" value="Uracil-DNA glycosylase-like"/>
    <property type="match status" value="1"/>
</dbReference>
<dbReference type="Pfam" id="PF03167">
    <property type="entry name" value="UDG"/>
    <property type="match status" value="1"/>
</dbReference>
<reference evidence="3" key="1">
    <citation type="journal article" date="2019" name="Int. J. Syst. Evol. Microbiol.">
        <title>The Global Catalogue of Microorganisms (GCM) 10K type strain sequencing project: providing services to taxonomists for standard genome sequencing and annotation.</title>
        <authorList>
            <consortium name="The Broad Institute Genomics Platform"/>
            <consortium name="The Broad Institute Genome Sequencing Center for Infectious Disease"/>
            <person name="Wu L."/>
            <person name="Ma J."/>
        </authorList>
    </citation>
    <scope>NUCLEOTIDE SEQUENCE [LARGE SCALE GENOMIC DNA]</scope>
    <source>
        <strain evidence="3">JCM 17804</strain>
    </source>
</reference>
<sequence length="186" mass="20454">MTARRPIAQPQQPRILTGLAPVVSEATVVLILGSFPSVRSLAQRQYYAHPQNQFWRILQALWPHDALPMEPDSYEKRSGWLLAHGLGLWDVYGQCTRSGSLDAAIRDAVPNDIAALRLPALAAVAHNGGESFKHARHTRGLGVPVHRLPSTSPAHASWDLERKVAAWREVIGQYLPVQAPVMPSGQ</sequence>
<name>A0ABP8GZY8_9BURK</name>
<keyword evidence="3" id="KW-1185">Reference proteome</keyword>
<evidence type="ECO:0000313" key="3">
    <source>
        <dbReference type="Proteomes" id="UP001500975"/>
    </source>
</evidence>
<gene>
    <name evidence="2" type="ORF">GCM10023165_07030</name>
</gene>
<dbReference type="SMART" id="SM00987">
    <property type="entry name" value="UreE_C"/>
    <property type="match status" value="1"/>
</dbReference>
<proteinExistence type="predicted"/>
<dbReference type="Proteomes" id="UP001500975">
    <property type="component" value="Unassembled WGS sequence"/>
</dbReference>
<dbReference type="InterPro" id="IPR026353">
    <property type="entry name" value="Hypoxan-DNA_Glyclase"/>
</dbReference>
<accession>A0ABP8GZY8</accession>
<evidence type="ECO:0000313" key="2">
    <source>
        <dbReference type="EMBL" id="GAA4332429.1"/>
    </source>
</evidence>
<dbReference type="CDD" id="cd10032">
    <property type="entry name" value="UDG-F6_HDG"/>
    <property type="match status" value="1"/>
</dbReference>
<feature type="domain" description="Uracil-DNA glycosylase-like" evidence="1">
    <location>
        <begin position="20"/>
        <end position="168"/>
    </location>
</feature>
<dbReference type="InterPro" id="IPR005122">
    <property type="entry name" value="Uracil-DNA_glycosylase-like"/>
</dbReference>
<dbReference type="SMART" id="SM00986">
    <property type="entry name" value="UDG"/>
    <property type="match status" value="1"/>
</dbReference>
<organism evidence="2 3">
    <name type="scientific">Variovorax defluvii</name>
    <dbReference type="NCBI Taxonomy" id="913761"/>
    <lineage>
        <taxon>Bacteria</taxon>
        <taxon>Pseudomonadati</taxon>
        <taxon>Pseudomonadota</taxon>
        <taxon>Betaproteobacteria</taxon>
        <taxon>Burkholderiales</taxon>
        <taxon>Comamonadaceae</taxon>
        <taxon>Variovorax</taxon>
    </lineage>
</organism>